<dbReference type="Proteomes" id="UP001162131">
    <property type="component" value="Unassembled WGS sequence"/>
</dbReference>
<accession>A0AAU9IVD3</accession>
<gene>
    <name evidence="4" type="ORF">BSTOLATCC_MIC5520</name>
</gene>
<sequence length="68" mass="7920">MELRDLAAMMYDISLIQSGFFVSDPRDFYQKVQWMIAQDIGIDSKAPYKEPDVEVEMPQDEDVESLDE</sequence>
<dbReference type="GO" id="GO:0051082">
    <property type="term" value="F:unfolded protein binding"/>
    <property type="evidence" value="ECO:0007669"/>
    <property type="project" value="InterPro"/>
</dbReference>
<evidence type="ECO:0000256" key="1">
    <source>
        <dbReference type="ARBA" id="ARBA00008239"/>
    </source>
</evidence>
<dbReference type="GO" id="GO:0140662">
    <property type="term" value="F:ATP-dependent protein folding chaperone"/>
    <property type="evidence" value="ECO:0007669"/>
    <property type="project" value="InterPro"/>
</dbReference>
<comment type="caution">
    <text evidence="4">The sequence shown here is derived from an EMBL/GenBank/DDBJ whole genome shotgun (WGS) entry which is preliminary data.</text>
</comment>
<dbReference type="AlphaFoldDB" id="A0AAU9IVD3"/>
<comment type="similarity">
    <text evidence="1">Belongs to the heat shock protein 90 family.</text>
</comment>
<dbReference type="InterPro" id="IPR037196">
    <property type="entry name" value="HSP90_C"/>
</dbReference>
<dbReference type="Pfam" id="PF00183">
    <property type="entry name" value="HSP90"/>
    <property type="match status" value="1"/>
</dbReference>
<dbReference type="GO" id="GO:0005524">
    <property type="term" value="F:ATP binding"/>
    <property type="evidence" value="ECO:0007669"/>
    <property type="project" value="InterPro"/>
</dbReference>
<reference evidence="4" key="1">
    <citation type="submission" date="2021-09" db="EMBL/GenBank/DDBJ databases">
        <authorList>
            <consortium name="AG Swart"/>
            <person name="Singh M."/>
            <person name="Singh A."/>
            <person name="Seah K."/>
            <person name="Emmerich C."/>
        </authorList>
    </citation>
    <scope>NUCLEOTIDE SEQUENCE</scope>
    <source>
        <strain evidence="4">ATCC30299</strain>
    </source>
</reference>
<name>A0AAU9IVD3_9CILI</name>
<dbReference type="Gene3D" id="1.20.120.790">
    <property type="entry name" value="Heat shock protein 90, C-terminal domain"/>
    <property type="match status" value="1"/>
</dbReference>
<dbReference type="GO" id="GO:0016887">
    <property type="term" value="F:ATP hydrolysis activity"/>
    <property type="evidence" value="ECO:0007669"/>
    <property type="project" value="InterPro"/>
</dbReference>
<proteinExistence type="inferred from homology"/>
<feature type="region of interest" description="Disordered" evidence="3">
    <location>
        <begin position="47"/>
        <end position="68"/>
    </location>
</feature>
<keyword evidence="2" id="KW-0143">Chaperone</keyword>
<evidence type="ECO:0000313" key="4">
    <source>
        <dbReference type="EMBL" id="CAG9312278.1"/>
    </source>
</evidence>
<dbReference type="InterPro" id="IPR001404">
    <property type="entry name" value="Hsp90_fam"/>
</dbReference>
<evidence type="ECO:0000313" key="5">
    <source>
        <dbReference type="Proteomes" id="UP001162131"/>
    </source>
</evidence>
<keyword evidence="5" id="KW-1185">Reference proteome</keyword>
<evidence type="ECO:0000256" key="3">
    <source>
        <dbReference type="SAM" id="MobiDB-lite"/>
    </source>
</evidence>
<evidence type="ECO:0000256" key="2">
    <source>
        <dbReference type="ARBA" id="ARBA00023186"/>
    </source>
</evidence>
<protein>
    <submittedName>
        <fullName evidence="4">Uncharacterized protein</fullName>
    </submittedName>
</protein>
<feature type="compositionally biased region" description="Acidic residues" evidence="3">
    <location>
        <begin position="53"/>
        <end position="68"/>
    </location>
</feature>
<organism evidence="4 5">
    <name type="scientific">Blepharisma stoltei</name>
    <dbReference type="NCBI Taxonomy" id="1481888"/>
    <lineage>
        <taxon>Eukaryota</taxon>
        <taxon>Sar</taxon>
        <taxon>Alveolata</taxon>
        <taxon>Ciliophora</taxon>
        <taxon>Postciliodesmatophora</taxon>
        <taxon>Heterotrichea</taxon>
        <taxon>Heterotrichida</taxon>
        <taxon>Blepharismidae</taxon>
        <taxon>Blepharisma</taxon>
    </lineage>
</organism>
<dbReference type="EMBL" id="CAJZBQ010000005">
    <property type="protein sequence ID" value="CAG9312278.1"/>
    <property type="molecule type" value="Genomic_DNA"/>
</dbReference>